<proteinExistence type="predicted"/>
<organism evidence="1">
    <name type="scientific">viral metagenome</name>
    <dbReference type="NCBI Taxonomy" id="1070528"/>
    <lineage>
        <taxon>unclassified sequences</taxon>
        <taxon>metagenomes</taxon>
        <taxon>organismal metagenomes</taxon>
    </lineage>
</organism>
<accession>A0A6C0AJF2</accession>
<dbReference type="EMBL" id="MN740650">
    <property type="protein sequence ID" value="QHS79593.1"/>
    <property type="molecule type" value="Genomic_DNA"/>
</dbReference>
<name>A0A6C0AJF2_9ZZZZ</name>
<dbReference type="Pfam" id="PF19174">
    <property type="entry name" value="DUF5856"/>
    <property type="match status" value="1"/>
</dbReference>
<dbReference type="InterPro" id="IPR043876">
    <property type="entry name" value="DUF5856"/>
</dbReference>
<evidence type="ECO:0000313" key="1">
    <source>
        <dbReference type="EMBL" id="QHS79593.1"/>
    </source>
</evidence>
<reference evidence="1" key="1">
    <citation type="journal article" date="2020" name="Nature">
        <title>Giant virus diversity and host interactions through global metagenomics.</title>
        <authorList>
            <person name="Schulz F."/>
            <person name="Roux S."/>
            <person name="Paez-Espino D."/>
            <person name="Jungbluth S."/>
            <person name="Walsh D.A."/>
            <person name="Denef V.J."/>
            <person name="McMahon K.D."/>
            <person name="Konstantinidis K.T."/>
            <person name="Eloe-Fadrosh E.A."/>
            <person name="Kyrpides N.C."/>
            <person name="Woyke T."/>
        </authorList>
    </citation>
    <scope>NUCLEOTIDE SEQUENCE</scope>
    <source>
        <strain evidence="1">GVMAG-S-1035303-20</strain>
    </source>
</reference>
<dbReference type="AlphaFoldDB" id="A0A6C0AJF2"/>
<sequence>MSAEILHVLLILRNQVKLYHWQTFSFGRHKATDDLVTSLDTNIDKFTEAYMGRYGRPKFTTALGKLQIYDATDARAPKLLTDAVSWLTKRLPKLLKKEDTDLLNIRDEILGDIQQARFLFTLH</sequence>
<protein>
    <submittedName>
        <fullName evidence="1">Uncharacterized protein</fullName>
    </submittedName>
</protein>